<dbReference type="CDD" id="cd00051">
    <property type="entry name" value="EFh"/>
    <property type="match status" value="1"/>
</dbReference>
<dbReference type="PANTHER" id="PTHR46157">
    <property type="entry name" value="K(+) EFFLUX ANTIPORTER 3, CHLOROPLASTIC"/>
    <property type="match status" value="1"/>
</dbReference>
<keyword evidence="4" id="KW-0633">Potassium transport</keyword>
<organism evidence="14">
    <name type="scientific">Pseudo-nitzschia australis</name>
    <dbReference type="NCBI Taxonomy" id="44445"/>
    <lineage>
        <taxon>Eukaryota</taxon>
        <taxon>Sar</taxon>
        <taxon>Stramenopiles</taxon>
        <taxon>Ochrophyta</taxon>
        <taxon>Bacillariophyta</taxon>
        <taxon>Bacillariophyceae</taxon>
        <taxon>Bacillariophycidae</taxon>
        <taxon>Bacillariales</taxon>
        <taxon>Bacillariaceae</taxon>
        <taxon>Pseudo-nitzschia</taxon>
    </lineage>
</organism>
<dbReference type="Gene3D" id="1.20.1530.20">
    <property type="match status" value="1"/>
</dbReference>
<accession>A0A7S4AI12</accession>
<keyword evidence="3" id="KW-0050">Antiport</keyword>
<dbReference type="Pfam" id="PF00999">
    <property type="entry name" value="Na_H_Exchanger"/>
    <property type="match status" value="1"/>
</dbReference>
<feature type="transmembrane region" description="Helical" evidence="11">
    <location>
        <begin position="361"/>
        <end position="385"/>
    </location>
</feature>
<gene>
    <name evidence="14" type="ORF">PAUS00366_LOCUS8589</name>
</gene>
<evidence type="ECO:0000259" key="13">
    <source>
        <dbReference type="PROSITE" id="PS51201"/>
    </source>
</evidence>
<dbReference type="GO" id="GO:0015297">
    <property type="term" value="F:antiporter activity"/>
    <property type="evidence" value="ECO:0007669"/>
    <property type="project" value="UniProtKB-KW"/>
</dbReference>
<evidence type="ECO:0000256" key="2">
    <source>
        <dbReference type="ARBA" id="ARBA00022448"/>
    </source>
</evidence>
<protein>
    <recommendedName>
        <fullName evidence="15">Calmodulin</fullName>
    </recommendedName>
</protein>
<feature type="transmembrane region" description="Helical" evidence="11">
    <location>
        <begin position="286"/>
        <end position="308"/>
    </location>
</feature>
<dbReference type="InterPro" id="IPR002048">
    <property type="entry name" value="EF_hand_dom"/>
</dbReference>
<dbReference type="InterPro" id="IPR003148">
    <property type="entry name" value="RCK_N"/>
</dbReference>
<dbReference type="PROSITE" id="PS50222">
    <property type="entry name" value="EF_HAND_2"/>
    <property type="match status" value="2"/>
</dbReference>
<feature type="transmembrane region" description="Helical" evidence="11">
    <location>
        <begin position="452"/>
        <end position="471"/>
    </location>
</feature>
<evidence type="ECO:0000256" key="4">
    <source>
        <dbReference type="ARBA" id="ARBA00022538"/>
    </source>
</evidence>
<feature type="transmembrane region" description="Helical" evidence="11">
    <location>
        <begin position="544"/>
        <end position="563"/>
    </location>
</feature>
<keyword evidence="5 11" id="KW-0812">Transmembrane</keyword>
<dbReference type="AlphaFoldDB" id="A0A7S4AI12"/>
<keyword evidence="2" id="KW-0813">Transport</keyword>
<evidence type="ECO:0000256" key="7">
    <source>
        <dbReference type="ARBA" id="ARBA00022958"/>
    </source>
</evidence>
<dbReference type="GO" id="GO:0006813">
    <property type="term" value="P:potassium ion transport"/>
    <property type="evidence" value="ECO:0007669"/>
    <property type="project" value="UniProtKB-KW"/>
</dbReference>
<evidence type="ECO:0000256" key="8">
    <source>
        <dbReference type="ARBA" id="ARBA00022989"/>
    </source>
</evidence>
<feature type="transmembrane region" description="Helical" evidence="11">
    <location>
        <begin position="483"/>
        <end position="500"/>
    </location>
</feature>
<keyword evidence="7" id="KW-0630">Potassium</keyword>
<dbReference type="InterPro" id="IPR011992">
    <property type="entry name" value="EF-hand-dom_pair"/>
</dbReference>
<comment type="subcellular location">
    <subcellularLocation>
        <location evidence="1">Membrane</location>
        <topology evidence="1">Multi-pass membrane protein</topology>
    </subcellularLocation>
</comment>
<dbReference type="Pfam" id="PF02254">
    <property type="entry name" value="TrkA_N"/>
    <property type="match status" value="1"/>
</dbReference>
<reference evidence="14" key="1">
    <citation type="submission" date="2021-01" db="EMBL/GenBank/DDBJ databases">
        <authorList>
            <person name="Corre E."/>
            <person name="Pelletier E."/>
            <person name="Niang G."/>
            <person name="Scheremetjew M."/>
            <person name="Finn R."/>
            <person name="Kale V."/>
            <person name="Holt S."/>
            <person name="Cochrane G."/>
            <person name="Meng A."/>
            <person name="Brown T."/>
            <person name="Cohen L."/>
        </authorList>
    </citation>
    <scope>NUCLEOTIDE SEQUENCE</scope>
    <source>
        <strain evidence="14">10249 10 AB</strain>
    </source>
</reference>
<dbReference type="InterPro" id="IPR006153">
    <property type="entry name" value="Cation/H_exchanger_TM"/>
</dbReference>
<keyword evidence="6" id="KW-0106">Calcium</keyword>
<dbReference type="Gene3D" id="3.40.50.720">
    <property type="entry name" value="NAD(P)-binding Rossmann-like Domain"/>
    <property type="match status" value="1"/>
</dbReference>
<feature type="domain" description="EF-hand" evidence="12">
    <location>
        <begin position="613"/>
        <end position="648"/>
    </location>
</feature>
<dbReference type="InterPro" id="IPR038770">
    <property type="entry name" value="Na+/solute_symporter_sf"/>
</dbReference>
<dbReference type="SUPFAM" id="SSF47473">
    <property type="entry name" value="EF-hand"/>
    <property type="match status" value="1"/>
</dbReference>
<evidence type="ECO:0000256" key="11">
    <source>
        <dbReference type="SAM" id="Phobius"/>
    </source>
</evidence>
<dbReference type="InterPro" id="IPR036291">
    <property type="entry name" value="NAD(P)-bd_dom_sf"/>
</dbReference>
<dbReference type="SMART" id="SM00054">
    <property type="entry name" value="EFh"/>
    <property type="match status" value="2"/>
</dbReference>
<dbReference type="GO" id="GO:0016020">
    <property type="term" value="C:membrane"/>
    <property type="evidence" value="ECO:0007669"/>
    <property type="project" value="UniProtKB-SubCell"/>
</dbReference>
<evidence type="ECO:0000256" key="1">
    <source>
        <dbReference type="ARBA" id="ARBA00004141"/>
    </source>
</evidence>
<feature type="transmembrane region" description="Helical" evidence="11">
    <location>
        <begin position="512"/>
        <end position="532"/>
    </location>
</feature>
<feature type="transmembrane region" description="Helical" evidence="11">
    <location>
        <begin position="328"/>
        <end position="349"/>
    </location>
</feature>
<feature type="transmembrane region" description="Helical" evidence="11">
    <location>
        <begin position="397"/>
        <end position="419"/>
    </location>
</feature>
<sequence length="975" mass="104500">MRQHDRSSVQRQRISIRTGSRRPILNTMVCSWPTASATIAIKIANALSIYLLCVSCFNNCNEHQVQAFSTRSPLLLSSNDASNYYNPNNRYYEGSYGSNRPNNFNDNINKINGNTKQPQLHPKSRSDSSLMMTMGLDSMSMDAMNTIPVDIGSTIETIQHTITSFSHVLADATDALQELSSSSSATEVVAPPAEEASLGRDVFVFLVASVFVVPLCKSLKITPVLGFLLVGCVLGPYGLGVFENSEQDMVLGDFGILFLLFNEGLSLSPERIKELGRFTGLGAFQLIISGGLIFLGSILAGPIVVEYALEIGLPVNNELLKPLFDNPIESFCIASAGALSSSAFVLPFLKEKDWEERPEGIAGLSILLLQDLSVAPLLVALPLLAGGPSAPQSALDLGILVSKATVGFGAVLIAGSYFLRYVFDVVASARSTETFVAASLLVAVGMGQVADYLGLSATTGAFAAGVLLASNRYRAQIQADIKPFEGILLGIFFITAGANLDPMLVLGEWPTLTAGILIFILTKSGIIFASGPSLGLTTAESARVALVLSGGGEFAFVVFQLAQDLGILPDKIANLLIASVIISMSLTPLLGEIGAVAGNFIESKAGVIRADGLTMEEEIELFDKIDIDQSGTIDMEELREALVKLDFSYPAIAEVFERFDTNSDGVISREEWKVGTESGVLSEACNRDTMDSALTSSNDLSFSDDAIIICGFGEVGQELYRMLDGFGLSSTRRSNVICFDLNPKRVLAGTLNGAPVVFGDGARSELLKAAGVKSPRAAIVTYASDDRRISATMRLRSCLPEGTPIYVYEGKSRIGEKLVEAGATEVIVEKTETSLRFASLLGACTTNDEASQLRELSMNYVAAKSLASDDDSEDFVVPGISEESLTDLCDELGCSRKNIQELYVSFRAVAGDGEDTVPISELKDYLMRQSSDGPMNDSQLTFCMGLEDEDGGGDITFIEYLRANWNTECPLDLPL</sequence>
<name>A0A7S4AI12_9STRA</name>
<evidence type="ECO:0008006" key="15">
    <source>
        <dbReference type="Google" id="ProtNLM"/>
    </source>
</evidence>
<dbReference type="PROSITE" id="PS00018">
    <property type="entry name" value="EF_HAND_1"/>
    <property type="match status" value="2"/>
</dbReference>
<keyword evidence="10 11" id="KW-0472">Membrane</keyword>
<dbReference type="Pfam" id="PF13499">
    <property type="entry name" value="EF-hand_7"/>
    <property type="match status" value="1"/>
</dbReference>
<evidence type="ECO:0000259" key="12">
    <source>
        <dbReference type="PROSITE" id="PS50222"/>
    </source>
</evidence>
<proteinExistence type="predicted"/>
<evidence type="ECO:0000313" key="14">
    <source>
        <dbReference type="EMBL" id="CAE0715837.1"/>
    </source>
</evidence>
<feature type="domain" description="RCK N-terminal" evidence="13">
    <location>
        <begin position="704"/>
        <end position="828"/>
    </location>
</feature>
<evidence type="ECO:0000256" key="10">
    <source>
        <dbReference type="ARBA" id="ARBA00023136"/>
    </source>
</evidence>
<dbReference type="SUPFAM" id="SSF51735">
    <property type="entry name" value="NAD(P)-binding Rossmann-fold domains"/>
    <property type="match status" value="1"/>
</dbReference>
<evidence type="ECO:0000256" key="9">
    <source>
        <dbReference type="ARBA" id="ARBA00023065"/>
    </source>
</evidence>
<keyword evidence="9" id="KW-0406">Ion transport</keyword>
<evidence type="ECO:0000256" key="5">
    <source>
        <dbReference type="ARBA" id="ARBA00022692"/>
    </source>
</evidence>
<dbReference type="GO" id="GO:0005509">
    <property type="term" value="F:calcium ion binding"/>
    <property type="evidence" value="ECO:0007669"/>
    <property type="project" value="InterPro"/>
</dbReference>
<dbReference type="InterPro" id="IPR018247">
    <property type="entry name" value="EF_Hand_1_Ca_BS"/>
</dbReference>
<dbReference type="PANTHER" id="PTHR46157:SF4">
    <property type="entry name" value="K(+) EFFLUX ANTIPORTER 3, CHLOROPLASTIC"/>
    <property type="match status" value="1"/>
</dbReference>
<evidence type="ECO:0000256" key="6">
    <source>
        <dbReference type="ARBA" id="ARBA00022837"/>
    </source>
</evidence>
<dbReference type="PROSITE" id="PS51201">
    <property type="entry name" value="RCK_N"/>
    <property type="match status" value="1"/>
</dbReference>
<dbReference type="EMBL" id="HBIX01011417">
    <property type="protein sequence ID" value="CAE0715837.1"/>
    <property type="molecule type" value="Transcribed_RNA"/>
</dbReference>
<feature type="transmembrane region" description="Helical" evidence="11">
    <location>
        <begin position="426"/>
        <end position="446"/>
    </location>
</feature>
<dbReference type="GO" id="GO:1902600">
    <property type="term" value="P:proton transmembrane transport"/>
    <property type="evidence" value="ECO:0007669"/>
    <property type="project" value="InterPro"/>
</dbReference>
<keyword evidence="8 11" id="KW-1133">Transmembrane helix</keyword>
<feature type="domain" description="EF-hand" evidence="12">
    <location>
        <begin position="652"/>
        <end position="682"/>
    </location>
</feature>
<evidence type="ECO:0000256" key="3">
    <source>
        <dbReference type="ARBA" id="ARBA00022449"/>
    </source>
</evidence>
<dbReference type="Gene3D" id="1.10.238.10">
    <property type="entry name" value="EF-hand"/>
    <property type="match status" value="1"/>
</dbReference>